<dbReference type="InterPro" id="IPR029144">
    <property type="entry name" value="Thr_synth_N"/>
</dbReference>
<dbReference type="CDD" id="cd01560">
    <property type="entry name" value="Thr-synth_2"/>
    <property type="match status" value="1"/>
</dbReference>
<dbReference type="Pfam" id="PF11710">
    <property type="entry name" value="Git3"/>
    <property type="match status" value="1"/>
</dbReference>
<dbReference type="InterPro" id="IPR037158">
    <property type="entry name" value="Thr_synth_N_sf"/>
</dbReference>
<feature type="compositionally biased region" description="Polar residues" evidence="13">
    <location>
        <begin position="326"/>
        <end position="336"/>
    </location>
</feature>
<evidence type="ECO:0000256" key="7">
    <source>
        <dbReference type="ARBA" id="ARBA00022605"/>
    </source>
</evidence>
<dbReference type="EC" id="4.2.3.1" evidence="5"/>
<feature type="compositionally biased region" description="Basic and acidic residues" evidence="13">
    <location>
        <begin position="634"/>
        <end position="668"/>
    </location>
</feature>
<feature type="domain" description="Threonine synthase N-terminal" evidence="18">
    <location>
        <begin position="807"/>
        <end position="876"/>
    </location>
</feature>
<comment type="similarity">
    <text evidence="4">Belongs to the threonine synthase family.</text>
</comment>
<dbReference type="InterPro" id="IPR051166">
    <property type="entry name" value="Threonine_Synthase"/>
</dbReference>
<feature type="compositionally biased region" description="Polar residues" evidence="13">
    <location>
        <begin position="1228"/>
        <end position="1247"/>
    </location>
</feature>
<dbReference type="RefSeq" id="XP_047765494.1">
    <property type="nucleotide sequence ID" value="XM_047910767.1"/>
</dbReference>
<keyword evidence="14" id="KW-0472">Membrane</keyword>
<dbReference type="Pfam" id="PF00291">
    <property type="entry name" value="PALP"/>
    <property type="match status" value="1"/>
</dbReference>
<dbReference type="PROSITE" id="PS00165">
    <property type="entry name" value="DEHYDRATASE_SER_THR"/>
    <property type="match status" value="1"/>
</dbReference>
<feature type="domain" description="Tryptophan synthase beta chain-like PALP" evidence="15">
    <location>
        <begin position="896"/>
        <end position="1121"/>
    </location>
</feature>
<dbReference type="InterPro" id="IPR001926">
    <property type="entry name" value="TrpB-like_PALP"/>
</dbReference>
<evidence type="ECO:0000256" key="12">
    <source>
        <dbReference type="PIRSR" id="PIRSR604450-51"/>
    </source>
</evidence>
<comment type="catalytic activity">
    <reaction evidence="11">
        <text>O-phospho-L-homoserine + H2O = L-threonine + phosphate</text>
        <dbReference type="Rhea" id="RHEA:10840"/>
        <dbReference type="ChEBI" id="CHEBI:15377"/>
        <dbReference type="ChEBI" id="CHEBI:43474"/>
        <dbReference type="ChEBI" id="CHEBI:57590"/>
        <dbReference type="ChEBI" id="CHEBI:57926"/>
        <dbReference type="EC" id="4.2.3.1"/>
    </reaction>
    <physiologicalReaction direction="left-to-right" evidence="11">
        <dbReference type="Rhea" id="RHEA:10841"/>
    </physiologicalReaction>
</comment>
<keyword evidence="14" id="KW-0812">Transmembrane</keyword>
<dbReference type="KEGG" id="ffu:CLAFUR5_11619"/>
<evidence type="ECO:0000313" key="19">
    <source>
        <dbReference type="EMBL" id="UJO21128.1"/>
    </source>
</evidence>
<reference evidence="19" key="2">
    <citation type="journal article" date="2022" name="Microb. Genom.">
        <title>A chromosome-scale genome assembly of the tomato pathogen Cladosporium fulvum reveals a compartmentalized genome architecture and the presence of a dispensable chromosome.</title>
        <authorList>
            <person name="Zaccaron A.Z."/>
            <person name="Chen L.H."/>
            <person name="Samaras A."/>
            <person name="Stergiopoulos I."/>
        </authorList>
    </citation>
    <scope>NUCLEOTIDE SEQUENCE</scope>
    <source>
        <strain evidence="19">Race5_Kim</strain>
    </source>
</reference>
<dbReference type="NCBIfam" id="TIGR00260">
    <property type="entry name" value="thrC"/>
    <property type="match status" value="1"/>
</dbReference>
<dbReference type="Proteomes" id="UP000756132">
    <property type="component" value="Chromosome 8"/>
</dbReference>
<feature type="compositionally biased region" description="Polar residues" evidence="13">
    <location>
        <begin position="408"/>
        <end position="429"/>
    </location>
</feature>
<feature type="transmembrane region" description="Helical" evidence="14">
    <location>
        <begin position="469"/>
        <end position="490"/>
    </location>
</feature>
<dbReference type="EMBL" id="CP090170">
    <property type="protein sequence ID" value="UJO21128.1"/>
    <property type="molecule type" value="Genomic_DNA"/>
</dbReference>
<evidence type="ECO:0000259" key="17">
    <source>
        <dbReference type="Pfam" id="PF11970"/>
    </source>
</evidence>
<evidence type="ECO:0000256" key="13">
    <source>
        <dbReference type="SAM" id="MobiDB-lite"/>
    </source>
</evidence>
<dbReference type="GeneID" id="71991497"/>
<feature type="transmembrane region" description="Helical" evidence="14">
    <location>
        <begin position="76"/>
        <end position="98"/>
    </location>
</feature>
<dbReference type="Pfam" id="PF14821">
    <property type="entry name" value="Thr_synth_N"/>
    <property type="match status" value="1"/>
</dbReference>
<evidence type="ECO:0000313" key="20">
    <source>
        <dbReference type="Proteomes" id="UP000756132"/>
    </source>
</evidence>
<dbReference type="InterPro" id="IPR036052">
    <property type="entry name" value="TrpB-like_PALP_sf"/>
</dbReference>
<dbReference type="Gene3D" id="3.90.1380.10">
    <property type="entry name" value="Threonine synthase, N-terminal domain"/>
    <property type="match status" value="1"/>
</dbReference>
<dbReference type="Gene3D" id="3.40.50.1100">
    <property type="match status" value="2"/>
</dbReference>
<proteinExistence type="inferred from homology"/>
<dbReference type="InterPro" id="IPR004450">
    <property type="entry name" value="Thr_synthase-like"/>
</dbReference>
<dbReference type="Pfam" id="PF24857">
    <property type="entry name" value="THR4_C"/>
    <property type="match status" value="1"/>
</dbReference>
<feature type="transmembrane region" description="Helical" evidence="14">
    <location>
        <begin position="110"/>
        <end position="129"/>
    </location>
</feature>
<evidence type="ECO:0000256" key="4">
    <source>
        <dbReference type="ARBA" id="ARBA00005517"/>
    </source>
</evidence>
<dbReference type="InterPro" id="IPR023041">
    <property type="entry name" value="Glucose_rcpt_Git3-like_N"/>
</dbReference>
<feature type="transmembrane region" description="Helical" evidence="14">
    <location>
        <begin position="149"/>
        <end position="171"/>
    </location>
</feature>
<evidence type="ECO:0000256" key="9">
    <source>
        <dbReference type="ARBA" id="ARBA00022898"/>
    </source>
</evidence>
<dbReference type="GO" id="GO:0030170">
    <property type="term" value="F:pyridoxal phosphate binding"/>
    <property type="evidence" value="ECO:0007669"/>
    <property type="project" value="InterPro"/>
</dbReference>
<sequence>MDAVDLIAHEAGNAVRDVLGLTAASAVATPMAPSYPDIQQDIYKRSLLYQSRASGLGADGAFNASSILARQQQYKIQVIATTFSSCSIAATLCAIYWFCMMRRNFRRDLVLLLICGDFWKAAWFLVFSATTLGHGHIETESSFCQASAYFLQVGLEACDIAILLMSLHMALHIFPPNDSFLGHDGLYRVRYYVLAAWFTIPNFIASLAFINDNNAFVSQGGFCSLPIRPFWYRLALSWIPRYLIWIYVMYVAIRIYRHVGYEFKVFGQVRDQSSSIGMIGASSANTNPADVVVPMQRTQSSRDDATVEKQAGGDDEEVAPDDDSLNHNTPPVTSRLSLFDPSRRQSTPSWALPFGLSPSDNLAGSSNMRPKSKSNPSSRRGSKQIGAGMSAEDFAPPPLLTTDHHRGSVSTVGSMKSSGGHSSWDTTSPALPQITEQHVATSLTQPDPNDGATRALQQRHKAIQRQLRLLFIYPVVYLVLWIFPFVAHALNYSNYYAQHPIFPISALNIFCQNIMGLADVLIFCWREKPWKHIPGSDGTFLGSFCFWRYMFGTRWMEQRRKSSAPSNQGLHDREEKRDSKAGLLRTIKRWSLSILGKNPSPRPSEASIKPPGTAPLPRTRTSAPPMHRRTRSGGSDRRVMQAEQAQERLALERADYERHRTSLQERRASVVSAPKAEGKEIQASPPLPSPPPTQRKEWWDRHMSVGGDGDEMHEDVITSQPNQSTFNNTALCNGSFTTANATGLHYLNPRVDQGFQSSQPDNNPGKTLPVAIASTIAETTTNKRLSYTVWPNPGGANYSDEFSLGYDLSFETVVLKGLAQDGGLFIPDEIPQLPSDFLTKWSDYTFQELAFEIFSLYISREEIPEQDLKTIIEKSYGTFRAKDVAPIITLDEQKKIHLLELFHGPTFAFKDVALQFVGNLFEYFLVRKNKGKEGANREHLTVIGATSGDTGSAAIYGLRGKKDVSVFIMYPKGKVSPIQEAQMTTVTDPNVHNLAVEGTFDDCQDILKTLFADEDLNSTHKLGAVNSINWARILAQITYYLHSYFSLAEQLDQEQPKARFVVPTGNFGDILAGYFATRMGLPTDKLVIATNENDILHRFWKTGRYEKQAKDQGASNGVKEADGAKADPSGVKMTYAPAMDILVSSNFERLLWYLAYQTSDVEEVNRRRMQAGEKVKTWLQQLKRDGGFGVDNAILEAAKRDFESERVSDKETIDTIKHIYSQQLSSSKALSNGSANGTSKPATTGTSRDGHYILDPHSAIGIAATLRSVEGNGKDIDHISLATAHPAKFSNAVELALKDQPGFSFDTVLPEQFIGLDKMEKRITESKADFKQVREIVKREVEQELQAER</sequence>
<comment type="cofactor">
    <cofactor evidence="1 12">
        <name>pyridoxal 5'-phosphate</name>
        <dbReference type="ChEBI" id="CHEBI:597326"/>
    </cofactor>
</comment>
<dbReference type="GO" id="GO:0009088">
    <property type="term" value="P:threonine biosynthetic process"/>
    <property type="evidence" value="ECO:0007669"/>
    <property type="project" value="UniProtKB-KW"/>
</dbReference>
<evidence type="ECO:0000256" key="8">
    <source>
        <dbReference type="ARBA" id="ARBA00022697"/>
    </source>
</evidence>
<feature type="region of interest" description="Disordered" evidence="13">
    <location>
        <begin position="1228"/>
        <end position="1250"/>
    </location>
</feature>
<dbReference type="PANTHER" id="PTHR42690:SF1">
    <property type="entry name" value="THREONINE SYNTHASE-LIKE 2"/>
    <property type="match status" value="1"/>
</dbReference>
<dbReference type="InterPro" id="IPR022596">
    <property type="entry name" value="GPR1/2/3_C"/>
</dbReference>
<dbReference type="GO" id="GO:0004795">
    <property type="term" value="F:threonine synthase activity"/>
    <property type="evidence" value="ECO:0007669"/>
    <property type="project" value="UniProtKB-EC"/>
</dbReference>
<keyword evidence="14" id="KW-1133">Transmembrane helix</keyword>
<evidence type="ECO:0000256" key="10">
    <source>
        <dbReference type="ARBA" id="ARBA00023239"/>
    </source>
</evidence>
<gene>
    <name evidence="19" type="ORF">CLAFUR5_11619</name>
</gene>
<feature type="transmembrane region" description="Helical" evidence="14">
    <location>
        <begin position="230"/>
        <end position="253"/>
    </location>
</feature>
<evidence type="ECO:0000256" key="3">
    <source>
        <dbReference type="ARBA" id="ARBA00004979"/>
    </source>
</evidence>
<evidence type="ECO:0000256" key="1">
    <source>
        <dbReference type="ARBA" id="ARBA00001933"/>
    </source>
</evidence>
<evidence type="ECO:0000259" key="15">
    <source>
        <dbReference type="Pfam" id="PF00291"/>
    </source>
</evidence>
<evidence type="ECO:0000259" key="18">
    <source>
        <dbReference type="Pfam" id="PF14821"/>
    </source>
</evidence>
<keyword evidence="8" id="KW-0791">Threonine biosynthesis</keyword>
<name>A0A9Q8UST3_PASFU</name>
<evidence type="ECO:0000256" key="2">
    <source>
        <dbReference type="ARBA" id="ARBA00003648"/>
    </source>
</evidence>
<dbReference type="FunFam" id="3.40.50.1100:FF:000046">
    <property type="entry name" value="THR4p Threonine synthase"/>
    <property type="match status" value="1"/>
</dbReference>
<keyword evidence="7" id="KW-0028">Amino-acid biosynthesis</keyword>
<evidence type="ECO:0000259" key="16">
    <source>
        <dbReference type="Pfam" id="PF11710"/>
    </source>
</evidence>
<keyword evidence="9 12" id="KW-0663">Pyridoxal phosphate</keyword>
<feature type="compositionally biased region" description="Low complexity" evidence="13">
    <location>
        <begin position="365"/>
        <end position="379"/>
    </location>
</feature>
<feature type="domain" description="G protein-coupled receptor GPR1/2/3 C-terminal" evidence="17">
    <location>
        <begin position="458"/>
        <end position="532"/>
    </location>
</feature>
<feature type="region of interest" description="Disordered" evidence="13">
    <location>
        <begin position="295"/>
        <end position="429"/>
    </location>
</feature>
<comment type="function">
    <text evidence="2">Catalyzes the gamma-elimination of phosphate from L-phosphohomoserine and the beta-addition of water to produce L-threonine.</text>
</comment>
<dbReference type="Pfam" id="PF11970">
    <property type="entry name" value="GPR_Gpa2_C"/>
    <property type="match status" value="1"/>
</dbReference>
<evidence type="ECO:0000256" key="14">
    <source>
        <dbReference type="SAM" id="Phobius"/>
    </source>
</evidence>
<feature type="region of interest" description="Disordered" evidence="13">
    <location>
        <begin position="594"/>
        <end position="697"/>
    </location>
</feature>
<organism evidence="19 20">
    <name type="scientific">Passalora fulva</name>
    <name type="common">Tomato leaf mold</name>
    <name type="synonym">Cladosporium fulvum</name>
    <dbReference type="NCBI Taxonomy" id="5499"/>
    <lineage>
        <taxon>Eukaryota</taxon>
        <taxon>Fungi</taxon>
        <taxon>Dikarya</taxon>
        <taxon>Ascomycota</taxon>
        <taxon>Pezizomycotina</taxon>
        <taxon>Dothideomycetes</taxon>
        <taxon>Dothideomycetidae</taxon>
        <taxon>Mycosphaerellales</taxon>
        <taxon>Mycosphaerellaceae</taxon>
        <taxon>Fulvia</taxon>
    </lineage>
</organism>
<dbReference type="Gene3D" id="1.20.1070.10">
    <property type="entry name" value="Rhodopsin 7-helix transmembrane proteins"/>
    <property type="match status" value="1"/>
</dbReference>
<dbReference type="SUPFAM" id="SSF53686">
    <property type="entry name" value="Tryptophan synthase beta subunit-like PLP-dependent enzymes"/>
    <property type="match status" value="1"/>
</dbReference>
<feature type="domain" description="Glucose receptor Git3-like N-terminal" evidence="16">
    <location>
        <begin position="74"/>
        <end position="264"/>
    </location>
</feature>
<evidence type="ECO:0000256" key="6">
    <source>
        <dbReference type="ARBA" id="ARBA00018679"/>
    </source>
</evidence>
<dbReference type="SUPFAM" id="SSF81321">
    <property type="entry name" value="Family A G protein-coupled receptor-like"/>
    <property type="match status" value="1"/>
</dbReference>
<keyword evidence="10" id="KW-0456">Lyase</keyword>
<keyword evidence="20" id="KW-1185">Reference proteome</keyword>
<feature type="modified residue" description="N6-(pyridoxal phosphate)lysine" evidence="12">
    <location>
        <position position="910"/>
    </location>
</feature>
<evidence type="ECO:0000256" key="5">
    <source>
        <dbReference type="ARBA" id="ARBA00013028"/>
    </source>
</evidence>
<accession>A0A9Q8UST3</accession>
<reference evidence="19" key="1">
    <citation type="submission" date="2021-12" db="EMBL/GenBank/DDBJ databases">
        <authorList>
            <person name="Zaccaron A."/>
            <person name="Stergiopoulos I."/>
        </authorList>
    </citation>
    <scope>NUCLEOTIDE SEQUENCE</scope>
    <source>
        <strain evidence="19">Race5_Kim</strain>
    </source>
</reference>
<comment type="pathway">
    <text evidence="3">Amino-acid biosynthesis; L-threonine biosynthesis; L-threonine from L-aspartate: step 5/5.</text>
</comment>
<protein>
    <recommendedName>
        <fullName evidence="6">Threonine synthase</fullName>
        <ecNumber evidence="5">4.2.3.1</ecNumber>
    </recommendedName>
</protein>
<feature type="compositionally biased region" description="Acidic residues" evidence="13">
    <location>
        <begin position="313"/>
        <end position="323"/>
    </location>
</feature>
<dbReference type="FunFam" id="3.90.1380.10:FF:000003">
    <property type="entry name" value="THR4p Threonine synthase"/>
    <property type="match status" value="1"/>
</dbReference>
<dbReference type="OrthoDB" id="5203861at2759"/>
<evidence type="ECO:0000256" key="11">
    <source>
        <dbReference type="ARBA" id="ARBA00050436"/>
    </source>
</evidence>
<dbReference type="PANTHER" id="PTHR42690">
    <property type="entry name" value="THREONINE SYNTHASE FAMILY MEMBER"/>
    <property type="match status" value="1"/>
</dbReference>
<feature type="transmembrane region" description="Helical" evidence="14">
    <location>
        <begin position="191"/>
        <end position="210"/>
    </location>
</feature>
<dbReference type="InterPro" id="IPR000634">
    <property type="entry name" value="Ser/Thr_deHydtase_PyrdxlP-BS"/>
</dbReference>